<evidence type="ECO:0000313" key="2">
    <source>
        <dbReference type="Proteomes" id="UP000779809"/>
    </source>
</evidence>
<reference evidence="1" key="1">
    <citation type="submission" date="2020-07" db="EMBL/GenBank/DDBJ databases">
        <title>Huge and variable diversity of episymbiotic CPR bacteria and DPANN archaea in groundwater ecosystems.</title>
        <authorList>
            <person name="He C.Y."/>
            <person name="Keren R."/>
            <person name="Whittaker M."/>
            <person name="Farag I.F."/>
            <person name="Doudna J."/>
            <person name="Cate J.H.D."/>
            <person name="Banfield J.F."/>
        </authorList>
    </citation>
    <scope>NUCLEOTIDE SEQUENCE</scope>
    <source>
        <strain evidence="1">NC_groundwater_580_Pr5_B-0.1um_64_19</strain>
    </source>
</reference>
<name>A0A932A822_9BACT</name>
<dbReference type="EMBL" id="JACPNR010000006">
    <property type="protein sequence ID" value="MBI2678272.1"/>
    <property type="molecule type" value="Genomic_DNA"/>
</dbReference>
<proteinExistence type="predicted"/>
<gene>
    <name evidence="1" type="ORF">HYX28_05785</name>
</gene>
<accession>A0A932A822</accession>
<protein>
    <submittedName>
        <fullName evidence="1">Uncharacterized protein</fullName>
    </submittedName>
</protein>
<evidence type="ECO:0000313" key="1">
    <source>
        <dbReference type="EMBL" id="MBI2678272.1"/>
    </source>
</evidence>
<comment type="caution">
    <text evidence="1">The sequence shown here is derived from an EMBL/GenBank/DDBJ whole genome shotgun (WGS) entry which is preliminary data.</text>
</comment>
<organism evidence="1 2">
    <name type="scientific">Candidatus Korobacter versatilis</name>
    <dbReference type="NCBI Taxonomy" id="658062"/>
    <lineage>
        <taxon>Bacteria</taxon>
        <taxon>Pseudomonadati</taxon>
        <taxon>Acidobacteriota</taxon>
        <taxon>Terriglobia</taxon>
        <taxon>Terriglobales</taxon>
        <taxon>Candidatus Korobacteraceae</taxon>
        <taxon>Candidatus Korobacter</taxon>
    </lineage>
</organism>
<sequence length="60" mass="6662">MPAKTQSDVDVRLATIRKLIAELDKLRLVEGPAQQKKAEQLAGAIQREAALARARIRKLL</sequence>
<dbReference type="Proteomes" id="UP000779809">
    <property type="component" value="Unassembled WGS sequence"/>
</dbReference>
<dbReference type="AlphaFoldDB" id="A0A932A822"/>